<dbReference type="AlphaFoldDB" id="A0A8H4RCY5"/>
<feature type="region of interest" description="Disordered" evidence="1">
    <location>
        <begin position="30"/>
        <end position="69"/>
    </location>
</feature>
<organism evidence="2 3">
    <name type="scientific">Cudoniella acicularis</name>
    <dbReference type="NCBI Taxonomy" id="354080"/>
    <lineage>
        <taxon>Eukaryota</taxon>
        <taxon>Fungi</taxon>
        <taxon>Dikarya</taxon>
        <taxon>Ascomycota</taxon>
        <taxon>Pezizomycotina</taxon>
        <taxon>Leotiomycetes</taxon>
        <taxon>Helotiales</taxon>
        <taxon>Tricladiaceae</taxon>
        <taxon>Cudoniella</taxon>
    </lineage>
</organism>
<evidence type="ECO:0000313" key="2">
    <source>
        <dbReference type="EMBL" id="KAF4627263.1"/>
    </source>
</evidence>
<keyword evidence="3" id="KW-1185">Reference proteome</keyword>
<comment type="caution">
    <text evidence="2">The sequence shown here is derived from an EMBL/GenBank/DDBJ whole genome shotgun (WGS) entry which is preliminary data.</text>
</comment>
<proteinExistence type="predicted"/>
<accession>A0A8H4RCY5</accession>
<evidence type="ECO:0000256" key="1">
    <source>
        <dbReference type="SAM" id="MobiDB-lite"/>
    </source>
</evidence>
<gene>
    <name evidence="2" type="ORF">G7Y89_g10892</name>
</gene>
<name>A0A8H4RCY5_9HELO</name>
<sequence>MTSHTCRIRRWVSTGENIFETDFEESKAVASTTGTTEKIQDAPVGKTATISQHTAETPSESSTSDESLVDLNSEPKNVDLLFGCEGDILIPSSDQIHCTFLKCRSIWRTYVTCANLLPSGCVPIGSLDPYILLQKIPPLPQDVPRKQSITGEAIWHVACPELLKSQVDSEYNEEDWDPEFVHGNKKIFPLSILKPTECRISSRSDFRLNNGRPNGIAILTSLWSYIFSVRLLELQKRQIRYSLKRLSPVLIKDVESQPRDIVIYLGCASRKLTRWLCAVLASGLGWQVTGPLPPWTTHYEENTRFIIATDTPFSFLAHERPPSSCEAADLLTELCTLFDFGSSLTDHEKSFETLQQPTAAFLAALVLPFYNKMGLQPQLPMPSMTTVHRGHATPPGYIRDYIDDLPYYMTLSIHPPSVGSIIWSIFWEPGLDCNLVSAWFGSILEVVRPIVEAGNLEVLAKIFMARRQSPALLWFGIFVLGDYEFLDKIVSYLETHDEQLGGSLSWPDVDVAAWTGSKQSFLDEDALGSYEDIFAQVPRSDLLRHRFNFRLNDFDMPRFGWQPFGHVIKHEIEPELWPRLETRCSRKYKHWIWWLPAKDKNGVRLVPEVIVPDIQRGFRRDKVKHTKSIPGQVELDSTIAEIPGGFDCKVMLGPSRDATFHIMSYGSKDAAGDRSLEAMVIPRIREHSWMLDSRGI</sequence>
<protein>
    <submittedName>
        <fullName evidence="2">Uncharacterized protein</fullName>
    </submittedName>
</protein>
<reference evidence="2 3" key="1">
    <citation type="submission" date="2020-03" db="EMBL/GenBank/DDBJ databases">
        <title>Draft Genome Sequence of Cudoniella acicularis.</title>
        <authorList>
            <person name="Buettner E."/>
            <person name="Kellner H."/>
        </authorList>
    </citation>
    <scope>NUCLEOTIDE SEQUENCE [LARGE SCALE GENOMIC DNA]</scope>
    <source>
        <strain evidence="2 3">DSM 108380</strain>
    </source>
</reference>
<feature type="compositionally biased region" description="Low complexity" evidence="1">
    <location>
        <begin position="54"/>
        <end position="66"/>
    </location>
</feature>
<dbReference type="Proteomes" id="UP000566819">
    <property type="component" value="Unassembled WGS sequence"/>
</dbReference>
<evidence type="ECO:0000313" key="3">
    <source>
        <dbReference type="Proteomes" id="UP000566819"/>
    </source>
</evidence>
<dbReference type="OrthoDB" id="3549294at2759"/>
<dbReference type="EMBL" id="JAAMPI010000999">
    <property type="protein sequence ID" value="KAF4627263.1"/>
    <property type="molecule type" value="Genomic_DNA"/>
</dbReference>